<comment type="caution">
    <text evidence="2">The sequence shown here is derived from an EMBL/GenBank/DDBJ whole genome shotgun (WGS) entry which is preliminary data.</text>
</comment>
<proteinExistence type="predicted"/>
<evidence type="ECO:0000313" key="3">
    <source>
        <dbReference type="Proteomes" id="UP000036958"/>
    </source>
</evidence>
<keyword evidence="1" id="KW-1133">Transmembrane helix</keyword>
<evidence type="ECO:0000313" key="2">
    <source>
        <dbReference type="EMBL" id="KOH43993.1"/>
    </source>
</evidence>
<dbReference type="OrthoDB" id="1119639at2"/>
<dbReference type="STRING" id="1409788.NC99_32090"/>
<feature type="transmembrane region" description="Helical" evidence="1">
    <location>
        <begin position="138"/>
        <end position="165"/>
    </location>
</feature>
<sequence>MEKLYWTKGVFKNQLQITRNNEQIGEIEWKNMFSSDALATLKGRRFILNRDFFLSRLEIFDTNNQAPLASIMINLFNPKSDVVINGKRFELEIKNFWQSRWAWKFNGQEIVIFQSFELLSKDKGQIEIYSADTEELEILILLGLFVRNQLILFMLLLLVVIFAILI</sequence>
<dbReference type="RefSeq" id="WP_053185182.1">
    <property type="nucleotide sequence ID" value="NZ_LGIA01000173.1"/>
</dbReference>
<dbReference type="AlphaFoldDB" id="A0A0L8V6K9"/>
<keyword evidence="3" id="KW-1185">Reference proteome</keyword>
<protein>
    <submittedName>
        <fullName evidence="2">Uncharacterized protein</fullName>
    </submittedName>
</protein>
<name>A0A0L8V6K9_9BACT</name>
<dbReference type="Proteomes" id="UP000036958">
    <property type="component" value="Unassembled WGS sequence"/>
</dbReference>
<gene>
    <name evidence="2" type="ORF">NC99_32090</name>
</gene>
<dbReference type="EMBL" id="LGIA01000173">
    <property type="protein sequence ID" value="KOH43993.1"/>
    <property type="molecule type" value="Genomic_DNA"/>
</dbReference>
<keyword evidence="1" id="KW-0812">Transmembrane</keyword>
<reference evidence="3" key="1">
    <citation type="submission" date="2015-07" db="EMBL/GenBank/DDBJ databases">
        <title>Genome sequencing of Sunxiuqinia dokdonensis strain SK.</title>
        <authorList>
            <person name="Ahn S."/>
            <person name="Kim B.-C."/>
        </authorList>
    </citation>
    <scope>NUCLEOTIDE SEQUENCE [LARGE SCALE GENOMIC DNA]</scope>
    <source>
        <strain evidence="3">SK</strain>
    </source>
</reference>
<keyword evidence="1" id="KW-0472">Membrane</keyword>
<evidence type="ECO:0000256" key="1">
    <source>
        <dbReference type="SAM" id="Phobius"/>
    </source>
</evidence>
<accession>A0A0L8V6K9</accession>
<organism evidence="2 3">
    <name type="scientific">Sunxiuqinia dokdonensis</name>
    <dbReference type="NCBI Taxonomy" id="1409788"/>
    <lineage>
        <taxon>Bacteria</taxon>
        <taxon>Pseudomonadati</taxon>
        <taxon>Bacteroidota</taxon>
        <taxon>Bacteroidia</taxon>
        <taxon>Marinilabiliales</taxon>
        <taxon>Prolixibacteraceae</taxon>
        <taxon>Sunxiuqinia</taxon>
    </lineage>
</organism>